<dbReference type="AlphaFoldDB" id="A0A418W625"/>
<evidence type="ECO:0000256" key="1">
    <source>
        <dbReference type="SAM" id="SignalP"/>
    </source>
</evidence>
<feature type="signal peptide" evidence="1">
    <location>
        <begin position="1"/>
        <end position="25"/>
    </location>
</feature>
<dbReference type="InterPro" id="IPR032710">
    <property type="entry name" value="NTF2-like_dom_sf"/>
</dbReference>
<feature type="domain" description="DUF4440" evidence="2">
    <location>
        <begin position="41"/>
        <end position="147"/>
    </location>
</feature>
<reference evidence="3 4" key="1">
    <citation type="submission" date="2018-09" db="EMBL/GenBank/DDBJ databases">
        <authorList>
            <person name="Zhu H."/>
        </authorList>
    </citation>
    <scope>NUCLEOTIDE SEQUENCE [LARGE SCALE GENOMIC DNA]</scope>
    <source>
        <strain evidence="3 4">K2R01-6</strain>
    </source>
</reference>
<dbReference type="EMBL" id="QYUM01000004">
    <property type="protein sequence ID" value="RJF85398.1"/>
    <property type="molecule type" value="Genomic_DNA"/>
</dbReference>
<dbReference type="Pfam" id="PF14534">
    <property type="entry name" value="DUF4440"/>
    <property type="match status" value="1"/>
</dbReference>
<evidence type="ECO:0000313" key="3">
    <source>
        <dbReference type="EMBL" id="RJF85398.1"/>
    </source>
</evidence>
<accession>A0A418W625</accession>
<evidence type="ECO:0000313" key="4">
    <source>
        <dbReference type="Proteomes" id="UP000286100"/>
    </source>
</evidence>
<name>A0A418W625_9SPHN</name>
<dbReference type="Proteomes" id="UP000286100">
    <property type="component" value="Unassembled WGS sequence"/>
</dbReference>
<sequence>MKTRITAPLLLTGLALSAAMSTAHSAEAEGRPYRQADAEALLAADRAFAEVARAKDASAALADLFAANVIFTTEDGKLFRGKEAAIAAIAADLVGAKIHWQPVRGGISADGQHGFSYGFMAAIGPDGATKPLKYLAYWIRHPEGWRVAGFKYARRPQGNTPTATMKPLLPKHAATFDPEGENRHAESLAAAEKGFSDEAQIIGLSAAFARHGGPESMNMGRTASFTIGSQNIGRELFGAPQAGSPIEWSSDGVLVASSGDLGVSWGAIRVKNATPPQSFAFFTIWRRDSADDPWRYIAE</sequence>
<keyword evidence="1" id="KW-0732">Signal</keyword>
<dbReference type="RefSeq" id="WP_119764106.1">
    <property type="nucleotide sequence ID" value="NZ_QYUM01000004.1"/>
</dbReference>
<gene>
    <name evidence="3" type="ORF">D3876_15740</name>
</gene>
<feature type="chain" id="PRO_5018978498" evidence="1">
    <location>
        <begin position="26"/>
        <end position="299"/>
    </location>
</feature>
<dbReference type="SUPFAM" id="SSF54427">
    <property type="entry name" value="NTF2-like"/>
    <property type="match status" value="1"/>
</dbReference>
<dbReference type="InterPro" id="IPR027843">
    <property type="entry name" value="DUF4440"/>
</dbReference>
<protein>
    <submittedName>
        <fullName evidence="3">Nuclear transport factor 2 family protein</fullName>
    </submittedName>
</protein>
<dbReference type="OrthoDB" id="7566513at2"/>
<keyword evidence="4" id="KW-1185">Reference proteome</keyword>
<dbReference type="Gene3D" id="3.10.450.50">
    <property type="match status" value="1"/>
</dbReference>
<organism evidence="3 4">
    <name type="scientific">Sphingomonas cavernae</name>
    <dbReference type="NCBI Taxonomy" id="2320861"/>
    <lineage>
        <taxon>Bacteria</taxon>
        <taxon>Pseudomonadati</taxon>
        <taxon>Pseudomonadota</taxon>
        <taxon>Alphaproteobacteria</taxon>
        <taxon>Sphingomonadales</taxon>
        <taxon>Sphingomonadaceae</taxon>
        <taxon>Sphingomonas</taxon>
    </lineage>
</organism>
<proteinExistence type="predicted"/>
<evidence type="ECO:0000259" key="2">
    <source>
        <dbReference type="Pfam" id="PF14534"/>
    </source>
</evidence>
<comment type="caution">
    <text evidence="3">The sequence shown here is derived from an EMBL/GenBank/DDBJ whole genome shotgun (WGS) entry which is preliminary data.</text>
</comment>